<proteinExistence type="predicted"/>
<accession>A0A1S1N961</accession>
<reference evidence="2 3" key="1">
    <citation type="submission" date="2016-10" db="EMBL/GenBank/DDBJ databases">
        <title>Pseudoalteromonas amylolytica sp. nov., isolated from the surface seawater.</title>
        <authorList>
            <person name="Wu Y.-H."/>
            <person name="Cheng H."/>
            <person name="Jin X.-B."/>
            <person name="Wang C.-S."/>
            <person name="Xu X.-W."/>
        </authorList>
    </citation>
    <scope>NUCLEOTIDE SEQUENCE [LARGE SCALE GENOMIC DNA]</scope>
    <source>
        <strain evidence="2 3">JCM 12483</strain>
    </source>
</reference>
<comment type="caution">
    <text evidence="2">The sequence shown here is derived from an EMBL/GenBank/DDBJ whole genome shotgun (WGS) entry which is preliminary data.</text>
</comment>
<dbReference type="RefSeq" id="WP_070991071.1">
    <property type="nucleotide sequence ID" value="NZ_CBCSHD010000003.1"/>
</dbReference>
<dbReference type="PROSITE" id="PS51257">
    <property type="entry name" value="PROKAR_LIPOPROTEIN"/>
    <property type="match status" value="1"/>
</dbReference>
<dbReference type="OrthoDB" id="9204590at2"/>
<dbReference type="EMBL" id="MNAN01000027">
    <property type="protein sequence ID" value="OHU96198.1"/>
    <property type="molecule type" value="Genomic_DNA"/>
</dbReference>
<protein>
    <submittedName>
        <fullName evidence="2">Uncharacterized protein</fullName>
    </submittedName>
</protein>
<sequence>MKKYLLLSVVILATGCATTYQAPQTPEKVISAQHSKSTSELLRSAKQVLLLEGYQIQTYDDQAGIISTTLKNKKLTIAQADCGTTMGIDYLKDNRTKTEVALNIIVNDSAITVKSNIHGEYKPGSATNDITLTCVSKGTIESEVLKKITS</sequence>
<keyword evidence="1" id="KW-0732">Signal</keyword>
<evidence type="ECO:0000313" key="2">
    <source>
        <dbReference type="EMBL" id="OHU96198.1"/>
    </source>
</evidence>
<evidence type="ECO:0000313" key="3">
    <source>
        <dbReference type="Proteomes" id="UP000180253"/>
    </source>
</evidence>
<gene>
    <name evidence="2" type="ORF">BIW53_06540</name>
</gene>
<dbReference type="STRING" id="327939.BIW53_06540"/>
<dbReference type="Proteomes" id="UP000180253">
    <property type="component" value="Unassembled WGS sequence"/>
</dbReference>
<evidence type="ECO:0000256" key="1">
    <source>
        <dbReference type="SAM" id="SignalP"/>
    </source>
</evidence>
<organism evidence="2 3">
    <name type="scientific">Pseudoalteromonas byunsanensis</name>
    <dbReference type="NCBI Taxonomy" id="327939"/>
    <lineage>
        <taxon>Bacteria</taxon>
        <taxon>Pseudomonadati</taxon>
        <taxon>Pseudomonadota</taxon>
        <taxon>Gammaproteobacteria</taxon>
        <taxon>Alteromonadales</taxon>
        <taxon>Pseudoalteromonadaceae</taxon>
        <taxon>Pseudoalteromonas</taxon>
    </lineage>
</organism>
<dbReference type="AlphaFoldDB" id="A0A1S1N961"/>
<keyword evidence="3" id="KW-1185">Reference proteome</keyword>
<feature type="signal peptide" evidence="1">
    <location>
        <begin position="1"/>
        <end position="22"/>
    </location>
</feature>
<feature type="chain" id="PRO_5010320179" evidence="1">
    <location>
        <begin position="23"/>
        <end position="150"/>
    </location>
</feature>
<name>A0A1S1N961_9GAMM</name>